<dbReference type="Pfam" id="PF04464">
    <property type="entry name" value="Glyphos_transf"/>
    <property type="match status" value="1"/>
</dbReference>
<dbReference type="OrthoDB" id="9811865at2"/>
<dbReference type="GO" id="GO:0047355">
    <property type="term" value="F:CDP-glycerol glycerophosphotransferase activity"/>
    <property type="evidence" value="ECO:0007669"/>
    <property type="project" value="InterPro"/>
</dbReference>
<gene>
    <name evidence="7" type="ORF">BU112_06035</name>
</gene>
<keyword evidence="3" id="KW-1003">Cell membrane</keyword>
<evidence type="ECO:0000256" key="4">
    <source>
        <dbReference type="ARBA" id="ARBA00022679"/>
    </source>
</evidence>
<dbReference type="InterPro" id="IPR049698">
    <property type="entry name" value="TarB"/>
</dbReference>
<dbReference type="PANTHER" id="PTHR37316:SF1">
    <property type="entry name" value="TEICHOIC ACID GLYCEROL-PHOSPHATE PRIMASE"/>
    <property type="match status" value="1"/>
</dbReference>
<dbReference type="EMBL" id="QXUF01000031">
    <property type="protein sequence ID" value="RIN01336.1"/>
    <property type="molecule type" value="Genomic_DNA"/>
</dbReference>
<dbReference type="InterPro" id="IPR043149">
    <property type="entry name" value="TagF_N"/>
</dbReference>
<dbReference type="InterPro" id="IPR051612">
    <property type="entry name" value="Teichoic_Acid_Biosynth"/>
</dbReference>
<protein>
    <submittedName>
        <fullName evidence="7">CDP-glycerol glycerophosphotransferase family protein</fullName>
    </submittedName>
</protein>
<evidence type="ECO:0000256" key="5">
    <source>
        <dbReference type="ARBA" id="ARBA00022944"/>
    </source>
</evidence>
<comment type="similarity">
    <text evidence="2">Belongs to the CDP-glycerol glycerophosphotransferase family.</text>
</comment>
<dbReference type="SUPFAM" id="SSF53756">
    <property type="entry name" value="UDP-Glycosyltransferase/glycogen phosphorylase"/>
    <property type="match status" value="1"/>
</dbReference>
<accession>A0A418IG74</accession>
<dbReference type="Proteomes" id="UP000286317">
    <property type="component" value="Unassembled WGS sequence"/>
</dbReference>
<dbReference type="Gene3D" id="3.40.50.11820">
    <property type="match status" value="1"/>
</dbReference>
<keyword evidence="5" id="KW-0777">Teichoic acid biosynthesis</keyword>
<dbReference type="RefSeq" id="WP_119585408.1">
    <property type="nucleotide sequence ID" value="NZ_JAWVBH010000001.1"/>
</dbReference>
<keyword evidence="4" id="KW-0808">Transferase</keyword>
<dbReference type="GO" id="GO:0005886">
    <property type="term" value="C:plasma membrane"/>
    <property type="evidence" value="ECO:0007669"/>
    <property type="project" value="UniProtKB-SubCell"/>
</dbReference>
<evidence type="ECO:0000256" key="3">
    <source>
        <dbReference type="ARBA" id="ARBA00022475"/>
    </source>
</evidence>
<name>A0A418IG74_9STAP</name>
<evidence type="ECO:0000256" key="1">
    <source>
        <dbReference type="ARBA" id="ARBA00004202"/>
    </source>
</evidence>
<organism evidence="7 8">
    <name type="scientific">Staphylococcus shinii</name>
    <dbReference type="NCBI Taxonomy" id="2912228"/>
    <lineage>
        <taxon>Bacteria</taxon>
        <taxon>Bacillati</taxon>
        <taxon>Bacillota</taxon>
        <taxon>Bacilli</taxon>
        <taxon>Bacillales</taxon>
        <taxon>Staphylococcaceae</taxon>
        <taxon>Staphylococcus</taxon>
    </lineage>
</organism>
<dbReference type="PANTHER" id="PTHR37316">
    <property type="entry name" value="TEICHOIC ACID GLYCEROL-PHOSPHATE PRIMASE"/>
    <property type="match status" value="1"/>
</dbReference>
<evidence type="ECO:0000313" key="8">
    <source>
        <dbReference type="Proteomes" id="UP000286317"/>
    </source>
</evidence>
<keyword evidence="8" id="KW-1185">Reference proteome</keyword>
<evidence type="ECO:0000256" key="6">
    <source>
        <dbReference type="ARBA" id="ARBA00023136"/>
    </source>
</evidence>
<dbReference type="NCBIfam" id="NF041711">
    <property type="entry name" value="TagprimaseTarB"/>
    <property type="match status" value="1"/>
</dbReference>
<dbReference type="Gene3D" id="3.40.50.12580">
    <property type="match status" value="1"/>
</dbReference>
<proteinExistence type="inferred from homology"/>
<dbReference type="InterPro" id="IPR007554">
    <property type="entry name" value="Glycerophosphate_synth"/>
</dbReference>
<comment type="subcellular location">
    <subcellularLocation>
        <location evidence="1">Cell membrane</location>
        <topology evidence="1">Peripheral membrane protein</topology>
    </subcellularLocation>
</comment>
<evidence type="ECO:0000256" key="2">
    <source>
        <dbReference type="ARBA" id="ARBA00010488"/>
    </source>
</evidence>
<reference evidence="7 8" key="1">
    <citation type="journal article" date="2016" name="Front. Microbiol.">
        <title>Comprehensive Phylogenetic Analysis of Bovine Non-aureus Staphylococci Species Based on Whole-Genome Sequencing.</title>
        <authorList>
            <person name="Naushad S."/>
            <person name="Barkema H.W."/>
            <person name="Luby C."/>
            <person name="Condas L.A."/>
            <person name="Nobrega D.B."/>
            <person name="Carson D.A."/>
            <person name="De Buck J."/>
        </authorList>
    </citation>
    <scope>NUCLEOTIDE SEQUENCE [LARGE SCALE GENOMIC DNA]</scope>
    <source>
        <strain evidence="7 8">SNUC 4554</strain>
    </source>
</reference>
<keyword evidence="6" id="KW-0472">Membrane</keyword>
<comment type="caution">
    <text evidence="7">The sequence shown here is derived from an EMBL/GenBank/DDBJ whole genome shotgun (WGS) entry which is preliminary data.</text>
</comment>
<dbReference type="AlphaFoldDB" id="A0A418IG74"/>
<dbReference type="GO" id="GO:0019350">
    <property type="term" value="P:teichoic acid biosynthetic process"/>
    <property type="evidence" value="ECO:0007669"/>
    <property type="project" value="UniProtKB-KW"/>
</dbReference>
<evidence type="ECO:0000313" key="7">
    <source>
        <dbReference type="EMBL" id="RIN01336.1"/>
    </source>
</evidence>
<dbReference type="InterPro" id="IPR043148">
    <property type="entry name" value="TagF_C"/>
</dbReference>
<sequence>MRQIIKKLYIIIISLLNMIYRKKKVKSDHIVVMMTFAEDVLPIIEALNRKGYKLTVISTEQNRKYIEHIEHIVYLPAGNKQVFKHIKALSSAKVIVIDTYYLIMGGFKKKKQQTVLQTWHATGALKNFGFTDRQVDLSNNKIVQQYKKVYDATDKYIIGGEPMANCFKESFGANEKQFLRTGLPRLVPYTRLNVEQRQQELKQQYGINGKVAVYVPTYREHKQANRQIDKQKFETELPEYTLLSKLHPSIATEQQTTINLQSLMILADVIISDYSSLAIEASILKKPTIFYVYDEADYNLARGLNAFYEKIPEIYKAYSEDELMHKLQENNFAPATLFEAWHEYNAKNSLTNIINEIEKMVEK</sequence>